<evidence type="ECO:0000256" key="1">
    <source>
        <dbReference type="ARBA" id="ARBA00022729"/>
    </source>
</evidence>
<dbReference type="InterPro" id="IPR050811">
    <property type="entry name" value="Phosphate_ABC_transporter"/>
</dbReference>
<dbReference type="InterPro" id="IPR029030">
    <property type="entry name" value="Caspase-like_dom_sf"/>
</dbReference>
<sequence>MRTALVITAGRYADLPRLHAPRHDGRQLAEVLADPLIGGYRVEWLPDAKADRIRRRVNEVLVEAGMDDVVLLYFSGHGVKDVSGELYLAAVDTRRDLLPATGVSAAFVRDLVDRCRARQVLVWLDCCFGGAFPEGRTPKSGGDVDVVHQIEPPQGCAVMAASTAVEYAYERGGDVEGEPKGSYFTRALVAGLETGDADLDGDGHVDADELYRYVYQRVVAETPWQRPTRSGRVTGDLRVAKNPRGPRSGDTGYDIPVAPARRNRWRSAAYPAVAVLAAAATWFGIAASTGGDCASGTIRLVGNTAFAPALTALTRRYRQDCPAASILVETKGDLAGLREVAGAVDGVAAISDESADLPDLVSTPIAVGLYSVVANENVGVTTITSRQLHEIFDGTHVSWSTLGGRDVPIRLVGRGVESGIRRKFEDRLGAPEPPLSSDDCENATRPARVVRCERGTARQVLDVVDRVAGSVGYAVASDATPYSHVIRLKIDGREPDFGLAESSGYPFWSVLRLHTRGAPSKDVASFLRFLGGEAAGGMMLREHYLPCSTGGIRSPLCEG</sequence>
<keyword evidence="6" id="KW-1185">Reference proteome</keyword>
<dbReference type="InterPro" id="IPR011600">
    <property type="entry name" value="Pept_C14_caspase"/>
</dbReference>
<organism evidence="5 6">
    <name type="scientific">Saccharothrix tamanrassetensis</name>
    <dbReference type="NCBI Taxonomy" id="1051531"/>
    <lineage>
        <taxon>Bacteria</taxon>
        <taxon>Bacillati</taxon>
        <taxon>Actinomycetota</taxon>
        <taxon>Actinomycetes</taxon>
        <taxon>Pseudonocardiales</taxon>
        <taxon>Pseudonocardiaceae</taxon>
        <taxon>Saccharothrix</taxon>
    </lineage>
</organism>
<feature type="region of interest" description="Disordered" evidence="2">
    <location>
        <begin position="236"/>
        <end position="255"/>
    </location>
</feature>
<dbReference type="InterPro" id="IPR018247">
    <property type="entry name" value="EF_Hand_1_Ca_BS"/>
</dbReference>
<proteinExistence type="predicted"/>
<evidence type="ECO:0000313" key="6">
    <source>
        <dbReference type="Proteomes" id="UP000547510"/>
    </source>
</evidence>
<dbReference type="SUPFAM" id="SSF52129">
    <property type="entry name" value="Caspase-like"/>
    <property type="match status" value="1"/>
</dbReference>
<dbReference type="PANTHER" id="PTHR30570">
    <property type="entry name" value="PERIPLASMIC PHOSPHATE BINDING COMPONENT OF PHOSPHATE ABC TRANSPORTER"/>
    <property type="match status" value="1"/>
</dbReference>
<feature type="domain" description="PBP" evidence="4">
    <location>
        <begin position="288"/>
        <end position="530"/>
    </location>
</feature>
<protein>
    <submittedName>
        <fullName evidence="5">ABC-type phosphate transport system substrate-binding protein</fullName>
    </submittedName>
</protein>
<accession>A0A841CK04</accession>
<dbReference type="Gene3D" id="3.40.190.10">
    <property type="entry name" value="Periplasmic binding protein-like II"/>
    <property type="match status" value="2"/>
</dbReference>
<evidence type="ECO:0000256" key="2">
    <source>
        <dbReference type="SAM" id="MobiDB-lite"/>
    </source>
</evidence>
<dbReference type="PROSITE" id="PS00018">
    <property type="entry name" value="EF_HAND_1"/>
    <property type="match status" value="1"/>
</dbReference>
<keyword evidence="1" id="KW-0732">Signal</keyword>
<name>A0A841CK04_9PSEU</name>
<dbReference type="GO" id="GO:0004197">
    <property type="term" value="F:cysteine-type endopeptidase activity"/>
    <property type="evidence" value="ECO:0007669"/>
    <property type="project" value="InterPro"/>
</dbReference>
<dbReference type="RefSeq" id="WP_184692186.1">
    <property type="nucleotide sequence ID" value="NZ_JACHJN010000005.1"/>
</dbReference>
<dbReference type="AlphaFoldDB" id="A0A841CK04"/>
<reference evidence="5 6" key="1">
    <citation type="submission" date="2020-08" db="EMBL/GenBank/DDBJ databases">
        <title>Genomic Encyclopedia of Type Strains, Phase III (KMG-III): the genomes of soil and plant-associated and newly described type strains.</title>
        <authorList>
            <person name="Whitman W."/>
        </authorList>
    </citation>
    <scope>NUCLEOTIDE SEQUENCE [LARGE SCALE GENOMIC DNA]</scope>
    <source>
        <strain evidence="5 6">CECT 8640</strain>
    </source>
</reference>
<evidence type="ECO:0000259" key="3">
    <source>
        <dbReference type="Pfam" id="PF00656"/>
    </source>
</evidence>
<dbReference type="Pfam" id="PF12849">
    <property type="entry name" value="PBP_like_2"/>
    <property type="match status" value="1"/>
</dbReference>
<dbReference type="Gene3D" id="3.40.50.1460">
    <property type="match status" value="1"/>
</dbReference>
<dbReference type="SUPFAM" id="SSF53850">
    <property type="entry name" value="Periplasmic binding protein-like II"/>
    <property type="match status" value="1"/>
</dbReference>
<dbReference type="Pfam" id="PF00656">
    <property type="entry name" value="Peptidase_C14"/>
    <property type="match status" value="1"/>
</dbReference>
<gene>
    <name evidence="5" type="ORF">FHS29_003886</name>
</gene>
<dbReference type="InterPro" id="IPR024370">
    <property type="entry name" value="PBP_domain"/>
</dbReference>
<dbReference type="Proteomes" id="UP000547510">
    <property type="component" value="Unassembled WGS sequence"/>
</dbReference>
<dbReference type="GO" id="GO:0006508">
    <property type="term" value="P:proteolysis"/>
    <property type="evidence" value="ECO:0007669"/>
    <property type="project" value="InterPro"/>
</dbReference>
<comment type="caution">
    <text evidence="5">The sequence shown here is derived from an EMBL/GenBank/DDBJ whole genome shotgun (WGS) entry which is preliminary data.</text>
</comment>
<feature type="domain" description="Peptidase C14 caspase" evidence="3">
    <location>
        <begin position="2"/>
        <end position="228"/>
    </location>
</feature>
<dbReference type="PANTHER" id="PTHR30570:SF1">
    <property type="entry name" value="PHOSPHATE-BINDING PROTEIN PSTS"/>
    <property type="match status" value="1"/>
</dbReference>
<evidence type="ECO:0000259" key="4">
    <source>
        <dbReference type="Pfam" id="PF12849"/>
    </source>
</evidence>
<dbReference type="EMBL" id="JACHJN010000005">
    <property type="protein sequence ID" value="MBB5957293.1"/>
    <property type="molecule type" value="Genomic_DNA"/>
</dbReference>
<dbReference type="NCBIfam" id="NF047832">
    <property type="entry name" value="caspase_w_EACC1"/>
    <property type="match status" value="1"/>
</dbReference>
<evidence type="ECO:0000313" key="5">
    <source>
        <dbReference type="EMBL" id="MBB5957293.1"/>
    </source>
</evidence>